<comment type="caution">
    <text evidence="1">The sequence shown here is derived from an EMBL/GenBank/DDBJ whole genome shotgun (WGS) entry which is preliminary data.</text>
</comment>
<dbReference type="AlphaFoldDB" id="A0A934ITQ6"/>
<accession>A0A934ITQ6</accession>
<sequence>MLFDPLKIQDYHDRVRDCIEAGKPGFAQGYLFDVLVSYETASPGGPFLFPVGFCIPIRPTGVLEELILDVARGEATASPYTFRRSRIERMIDERRTHPMPIRKLRRQADMLTAFYMAPDSTGHRMIF</sequence>
<dbReference type="Proteomes" id="UP000609531">
    <property type="component" value="Unassembled WGS sequence"/>
</dbReference>
<proteinExistence type="predicted"/>
<evidence type="ECO:0000313" key="2">
    <source>
        <dbReference type="Proteomes" id="UP000609531"/>
    </source>
</evidence>
<dbReference type="RefSeq" id="WP_198884336.1">
    <property type="nucleotide sequence ID" value="NZ_JAEKJA010000027.1"/>
</dbReference>
<organism evidence="1 2">
    <name type="scientific">Acuticoccus mangrovi</name>
    <dbReference type="NCBI Taxonomy" id="2796142"/>
    <lineage>
        <taxon>Bacteria</taxon>
        <taxon>Pseudomonadati</taxon>
        <taxon>Pseudomonadota</taxon>
        <taxon>Alphaproteobacteria</taxon>
        <taxon>Hyphomicrobiales</taxon>
        <taxon>Amorphaceae</taxon>
        <taxon>Acuticoccus</taxon>
    </lineage>
</organism>
<protein>
    <submittedName>
        <fullName evidence="1">Uncharacterized protein</fullName>
    </submittedName>
</protein>
<keyword evidence="2" id="KW-1185">Reference proteome</keyword>
<gene>
    <name evidence="1" type="ORF">JCR33_22225</name>
</gene>
<evidence type="ECO:0000313" key="1">
    <source>
        <dbReference type="EMBL" id="MBJ3778433.1"/>
    </source>
</evidence>
<reference evidence="1" key="1">
    <citation type="submission" date="2020-12" db="EMBL/GenBank/DDBJ databases">
        <title>Bacterial taxonomy.</title>
        <authorList>
            <person name="Pan X."/>
        </authorList>
    </citation>
    <scope>NUCLEOTIDE SEQUENCE</scope>
    <source>
        <strain evidence="1">B2012</strain>
    </source>
</reference>
<name>A0A934ITQ6_9HYPH</name>
<dbReference type="EMBL" id="JAEKJA010000027">
    <property type="protein sequence ID" value="MBJ3778433.1"/>
    <property type="molecule type" value="Genomic_DNA"/>
</dbReference>